<dbReference type="InterPro" id="IPR050367">
    <property type="entry name" value="APC_superfamily"/>
</dbReference>
<evidence type="ECO:0000256" key="1">
    <source>
        <dbReference type="ARBA" id="ARBA00004651"/>
    </source>
</evidence>
<comment type="subcellular location">
    <subcellularLocation>
        <location evidence="1">Cell membrane</location>
        <topology evidence="1">Multi-pass membrane protein</topology>
    </subcellularLocation>
</comment>
<dbReference type="PANTHER" id="PTHR42770:SF15">
    <property type="entry name" value="GLUTAMATE_GAMMA-AMINOBUTYRATE ANTIPORTER-RELATED"/>
    <property type="match status" value="1"/>
</dbReference>
<protein>
    <submittedName>
        <fullName evidence="8">Amino acid permease</fullName>
    </submittedName>
</protein>
<dbReference type="Pfam" id="PF13520">
    <property type="entry name" value="AA_permease_2"/>
    <property type="match status" value="1"/>
</dbReference>
<gene>
    <name evidence="8" type="ORF">H9716_10175</name>
</gene>
<keyword evidence="3" id="KW-1003">Cell membrane</keyword>
<keyword evidence="6 7" id="KW-0472">Membrane</keyword>
<reference evidence="8" key="2">
    <citation type="submission" date="2021-04" db="EMBL/GenBank/DDBJ databases">
        <authorList>
            <person name="Gilroy R."/>
        </authorList>
    </citation>
    <scope>NUCLEOTIDE SEQUENCE</scope>
    <source>
        <strain evidence="8">CHK188-4685</strain>
    </source>
</reference>
<evidence type="ECO:0000256" key="6">
    <source>
        <dbReference type="ARBA" id="ARBA00023136"/>
    </source>
</evidence>
<dbReference type="AlphaFoldDB" id="A0A9D2L8Z8"/>
<evidence type="ECO:0000313" key="9">
    <source>
        <dbReference type="Proteomes" id="UP000886804"/>
    </source>
</evidence>
<dbReference type="InterPro" id="IPR002293">
    <property type="entry name" value="AA/rel_permease1"/>
</dbReference>
<feature type="transmembrane region" description="Helical" evidence="7">
    <location>
        <begin position="156"/>
        <end position="176"/>
    </location>
</feature>
<sequence length="474" mass="52329">MNRNTGEKKILWYSLAFMAFSAVWGFGNVINGFSEYGGLKAIVSWILIFAIYFIPYALMVGELGSAFRNAGGGVSSWIHETIGPKMAYYAGWTYWVVHMPYISQKPSSAVIAASWAIFQDNRASAMNTALLQAICLVVFLFALYLSGRGVGVLKRLSTAAGSAMFFMSMLFVVMMMAAPGVTDGNFVEIQWSAETFLPSFDAGFLMSLSILVFAVGGCEKISPYVNKMKDPARDFSRGMIALAVMVAVTAVLGTISLGLMFDSEHIPGDLMTNGAYYAFERLGEYYHVGNFFVIAYALTNLVGQFSVMVLSIDAPLRMLLESADRTYIPAGLLKKNEKGVYVNGQKLIGLIAAVLIVVPAFGIRNVDALVRWLVKVNSVCMPLRYLWVFVAYIALKMGGEKFPALYRFVRRKETGIAFGVWCFVFTAFACLTGIYSEDPFQLILNIVTPFVLVGLGFIMPMIANKERRQTNEKL</sequence>
<feature type="transmembrane region" description="Helical" evidence="7">
    <location>
        <begin position="416"/>
        <end position="436"/>
    </location>
</feature>
<name>A0A9D2L8Z8_9FIRM</name>
<dbReference type="Gene3D" id="1.20.1740.10">
    <property type="entry name" value="Amino acid/polyamine transporter I"/>
    <property type="match status" value="1"/>
</dbReference>
<feature type="transmembrane region" description="Helical" evidence="7">
    <location>
        <begin position="372"/>
        <end position="395"/>
    </location>
</feature>
<feature type="transmembrane region" description="Helical" evidence="7">
    <location>
        <begin position="196"/>
        <end position="218"/>
    </location>
</feature>
<dbReference type="PIRSF" id="PIRSF006060">
    <property type="entry name" value="AA_transporter"/>
    <property type="match status" value="1"/>
</dbReference>
<evidence type="ECO:0000256" key="7">
    <source>
        <dbReference type="SAM" id="Phobius"/>
    </source>
</evidence>
<dbReference type="PANTHER" id="PTHR42770">
    <property type="entry name" value="AMINO ACID TRANSPORTER-RELATED"/>
    <property type="match status" value="1"/>
</dbReference>
<dbReference type="Proteomes" id="UP000886804">
    <property type="component" value="Unassembled WGS sequence"/>
</dbReference>
<feature type="transmembrane region" description="Helical" evidence="7">
    <location>
        <begin position="239"/>
        <end position="261"/>
    </location>
</feature>
<dbReference type="GO" id="GO:0005886">
    <property type="term" value="C:plasma membrane"/>
    <property type="evidence" value="ECO:0007669"/>
    <property type="project" value="UniProtKB-SubCell"/>
</dbReference>
<feature type="transmembrane region" description="Helical" evidence="7">
    <location>
        <begin position="123"/>
        <end position="144"/>
    </location>
</feature>
<feature type="transmembrane region" description="Helical" evidence="7">
    <location>
        <begin position="347"/>
        <end position="366"/>
    </location>
</feature>
<reference evidence="8" key="1">
    <citation type="journal article" date="2021" name="PeerJ">
        <title>Extensive microbial diversity within the chicken gut microbiome revealed by metagenomics and culture.</title>
        <authorList>
            <person name="Gilroy R."/>
            <person name="Ravi A."/>
            <person name="Getino M."/>
            <person name="Pursley I."/>
            <person name="Horton D.L."/>
            <person name="Alikhan N.F."/>
            <person name="Baker D."/>
            <person name="Gharbi K."/>
            <person name="Hall N."/>
            <person name="Watson M."/>
            <person name="Adriaenssens E.M."/>
            <person name="Foster-Nyarko E."/>
            <person name="Jarju S."/>
            <person name="Secka A."/>
            <person name="Antonio M."/>
            <person name="Oren A."/>
            <person name="Chaudhuri R.R."/>
            <person name="La Ragione R."/>
            <person name="Hildebrand F."/>
            <person name="Pallen M.J."/>
        </authorList>
    </citation>
    <scope>NUCLEOTIDE SEQUENCE</scope>
    <source>
        <strain evidence="8">CHK188-4685</strain>
    </source>
</reference>
<evidence type="ECO:0000256" key="3">
    <source>
        <dbReference type="ARBA" id="ARBA00022475"/>
    </source>
</evidence>
<accession>A0A9D2L8Z8</accession>
<evidence type="ECO:0000256" key="4">
    <source>
        <dbReference type="ARBA" id="ARBA00022692"/>
    </source>
</evidence>
<feature type="transmembrane region" description="Helical" evidence="7">
    <location>
        <begin position="12"/>
        <end position="30"/>
    </location>
</feature>
<proteinExistence type="predicted"/>
<organism evidence="8 9">
    <name type="scientific">Candidatus Enterocloster faecavium</name>
    <dbReference type="NCBI Taxonomy" id="2838560"/>
    <lineage>
        <taxon>Bacteria</taxon>
        <taxon>Bacillati</taxon>
        <taxon>Bacillota</taxon>
        <taxon>Clostridia</taxon>
        <taxon>Lachnospirales</taxon>
        <taxon>Lachnospiraceae</taxon>
        <taxon>Enterocloster</taxon>
    </lineage>
</organism>
<keyword evidence="2" id="KW-0813">Transport</keyword>
<evidence type="ECO:0000256" key="5">
    <source>
        <dbReference type="ARBA" id="ARBA00022989"/>
    </source>
</evidence>
<evidence type="ECO:0000256" key="2">
    <source>
        <dbReference type="ARBA" id="ARBA00022448"/>
    </source>
</evidence>
<keyword evidence="4 7" id="KW-0812">Transmembrane</keyword>
<feature type="transmembrane region" description="Helical" evidence="7">
    <location>
        <begin position="42"/>
        <end position="65"/>
    </location>
</feature>
<dbReference type="EMBL" id="DWYS01000122">
    <property type="protein sequence ID" value="HJB08207.1"/>
    <property type="molecule type" value="Genomic_DNA"/>
</dbReference>
<keyword evidence="5 7" id="KW-1133">Transmembrane helix</keyword>
<comment type="caution">
    <text evidence="8">The sequence shown here is derived from an EMBL/GenBank/DDBJ whole genome shotgun (WGS) entry which is preliminary data.</text>
</comment>
<evidence type="ECO:0000313" key="8">
    <source>
        <dbReference type="EMBL" id="HJB08207.1"/>
    </source>
</evidence>
<feature type="transmembrane region" description="Helical" evidence="7">
    <location>
        <begin position="442"/>
        <end position="463"/>
    </location>
</feature>
<dbReference type="GO" id="GO:0022857">
    <property type="term" value="F:transmembrane transporter activity"/>
    <property type="evidence" value="ECO:0007669"/>
    <property type="project" value="InterPro"/>
</dbReference>
<feature type="transmembrane region" description="Helical" evidence="7">
    <location>
        <begin position="291"/>
        <end position="312"/>
    </location>
</feature>